<dbReference type="EMBL" id="CP002018">
    <property type="protein sequence ID" value="AEM41401.1"/>
    <property type="molecule type" value="Genomic_DNA"/>
</dbReference>
<proteinExistence type="predicted"/>
<accession>F9Y9R3</accession>
<dbReference type="HOGENOM" id="CLU_153891_0_0_5"/>
<protein>
    <recommendedName>
        <fullName evidence="1">DUF6950 domain-containing protein</fullName>
    </recommendedName>
</protein>
<evidence type="ECO:0000313" key="3">
    <source>
        <dbReference type="Proteomes" id="UP000000692"/>
    </source>
</evidence>
<dbReference type="Pfam" id="PF22262">
    <property type="entry name" value="DUF6950"/>
    <property type="match status" value="1"/>
</dbReference>
<evidence type="ECO:0000259" key="1">
    <source>
        <dbReference type="Pfam" id="PF22262"/>
    </source>
</evidence>
<organism evidence="2 3">
    <name type="scientific">Ketogulonicigenium vulgare (strain WSH-001)</name>
    <dbReference type="NCBI Taxonomy" id="759362"/>
    <lineage>
        <taxon>Bacteria</taxon>
        <taxon>Pseudomonadati</taxon>
        <taxon>Pseudomonadota</taxon>
        <taxon>Alphaproteobacteria</taxon>
        <taxon>Rhodobacterales</taxon>
        <taxon>Roseobacteraceae</taxon>
        <taxon>Ketogulonicigenium</taxon>
    </lineage>
</organism>
<dbReference type="RefSeq" id="WP_013384760.1">
    <property type="nucleotide sequence ID" value="NC_017384.1"/>
</dbReference>
<reference evidence="2 3" key="1">
    <citation type="journal article" date="2011" name="J. Bacteriol.">
        <title>Complete genome sequence of the industrial strain Ketogulonicigenium vulgare WSH-001.</title>
        <authorList>
            <person name="Liu L."/>
            <person name="Li Y."/>
            <person name="Zhang J."/>
            <person name="Zhou Z."/>
            <person name="Liu J."/>
            <person name="Li X."/>
            <person name="Zhou J."/>
            <person name="Du G."/>
            <person name="Wang L."/>
            <person name="Chen J."/>
        </authorList>
    </citation>
    <scope>NUCLEOTIDE SEQUENCE [LARGE SCALE GENOMIC DNA]</scope>
    <source>
        <strain evidence="2 3">WSH-001</strain>
    </source>
</reference>
<sequence length="142" mass="15284">MVQKGSLTRLPDWRARLSHALDIQRDHPFEWGRHDCGLGLAAGAVEAITGEDLRPAWANYKTPTGALRVLRKAGYESLGDAMAALLPEVHPAFAQIGDLALLDGEGQIGALGVIDISSVIVLDKTGHARVPRDQIKRAFKVG</sequence>
<dbReference type="OrthoDB" id="6586924at2"/>
<evidence type="ECO:0000313" key="2">
    <source>
        <dbReference type="EMBL" id="AEM41401.1"/>
    </source>
</evidence>
<dbReference type="KEGG" id="kvl:KVU_1562"/>
<dbReference type="AlphaFoldDB" id="F9Y9R3"/>
<keyword evidence="3" id="KW-1185">Reference proteome</keyword>
<dbReference type="InterPro" id="IPR053802">
    <property type="entry name" value="DUF6950"/>
</dbReference>
<feature type="domain" description="DUF6950" evidence="1">
    <location>
        <begin position="8"/>
        <end position="141"/>
    </location>
</feature>
<gene>
    <name evidence="2" type="ordered locus">KVU_1562</name>
</gene>
<name>F9Y9R3_KETVW</name>
<dbReference type="eggNOG" id="ENOG5032Y13">
    <property type="taxonomic scope" value="Bacteria"/>
</dbReference>
<dbReference type="Proteomes" id="UP000000692">
    <property type="component" value="Chromosome"/>
</dbReference>